<feature type="compositionally biased region" description="Basic and acidic residues" evidence="1">
    <location>
        <begin position="70"/>
        <end position="84"/>
    </location>
</feature>
<evidence type="ECO:0000256" key="1">
    <source>
        <dbReference type="SAM" id="MobiDB-lite"/>
    </source>
</evidence>
<proteinExistence type="predicted"/>
<dbReference type="EnsemblPlants" id="MELO3C035041.2.1">
    <property type="protein sequence ID" value="MELO3C035041.2.1"/>
    <property type="gene ID" value="MELO3C035041.2"/>
</dbReference>
<accession>A0A9I9EKB4</accession>
<feature type="region of interest" description="Disordered" evidence="1">
    <location>
        <begin position="69"/>
        <end position="109"/>
    </location>
</feature>
<evidence type="ECO:0000313" key="2">
    <source>
        <dbReference type="EnsemblPlants" id="MELO3C035041.2.1"/>
    </source>
</evidence>
<feature type="compositionally biased region" description="Polar residues" evidence="1">
    <location>
        <begin position="85"/>
        <end position="109"/>
    </location>
</feature>
<dbReference type="Gramene" id="MELO3C035041.2.1">
    <property type="protein sequence ID" value="MELO3C035041.2.1"/>
    <property type="gene ID" value="MELO3C035041.2"/>
</dbReference>
<name>A0A9I9EKB4_CUCME</name>
<reference evidence="2" key="1">
    <citation type="submission" date="2023-03" db="UniProtKB">
        <authorList>
            <consortium name="EnsemblPlants"/>
        </authorList>
    </citation>
    <scope>IDENTIFICATION</scope>
</reference>
<organism evidence="2">
    <name type="scientific">Cucumis melo</name>
    <name type="common">Muskmelon</name>
    <dbReference type="NCBI Taxonomy" id="3656"/>
    <lineage>
        <taxon>Eukaryota</taxon>
        <taxon>Viridiplantae</taxon>
        <taxon>Streptophyta</taxon>
        <taxon>Embryophyta</taxon>
        <taxon>Tracheophyta</taxon>
        <taxon>Spermatophyta</taxon>
        <taxon>Magnoliopsida</taxon>
        <taxon>eudicotyledons</taxon>
        <taxon>Gunneridae</taxon>
        <taxon>Pentapetalae</taxon>
        <taxon>rosids</taxon>
        <taxon>fabids</taxon>
        <taxon>Cucurbitales</taxon>
        <taxon>Cucurbitaceae</taxon>
        <taxon>Benincaseae</taxon>
        <taxon>Cucumis</taxon>
    </lineage>
</organism>
<dbReference type="AlphaFoldDB" id="A0A9I9EKB4"/>
<sequence length="109" mass="12188">MGYKLSEPDGNGLKVECGFDNNKYSLSSKTPTSRTPLKVEAPLKIQAFFQDSNFKNITCFASLNQAQASSRERIRGSNSRDRTTSHQTNVDTISTKVQLHESNFSRNLV</sequence>
<protein>
    <submittedName>
        <fullName evidence="2">Uncharacterized protein</fullName>
    </submittedName>
</protein>